<protein>
    <recommendedName>
        <fullName evidence="2">Tetratricopeptide repeat protein 38</fullName>
    </recommendedName>
</protein>
<evidence type="ECO:0000256" key="1">
    <source>
        <dbReference type="ARBA" id="ARBA00005857"/>
    </source>
</evidence>
<evidence type="ECO:0000313" key="6">
    <source>
        <dbReference type="Proteomes" id="UP000284006"/>
    </source>
</evidence>
<dbReference type="SUPFAM" id="SSF48452">
    <property type="entry name" value="TPR-like"/>
    <property type="match status" value="1"/>
</dbReference>
<dbReference type="RefSeq" id="WP_119808889.1">
    <property type="nucleotide sequence ID" value="NZ_QYUP01000002.1"/>
</dbReference>
<comment type="similarity">
    <text evidence="1">Belongs to the TTC38 family.</text>
</comment>
<evidence type="ECO:0000256" key="3">
    <source>
        <dbReference type="ARBA" id="ARBA00022737"/>
    </source>
</evidence>
<dbReference type="PANTHER" id="PTHR16263">
    <property type="entry name" value="TETRATRICOPEPTIDE REPEAT PROTEIN 38"/>
    <property type="match status" value="1"/>
</dbReference>
<evidence type="ECO:0000256" key="4">
    <source>
        <dbReference type="ARBA" id="ARBA00022803"/>
    </source>
</evidence>
<dbReference type="InterPro" id="IPR011990">
    <property type="entry name" value="TPR-like_helical_dom_sf"/>
</dbReference>
<comment type="caution">
    <text evidence="5">The sequence shown here is derived from an EMBL/GenBank/DDBJ whole genome shotgun (WGS) entry which is preliminary data.</text>
</comment>
<dbReference type="AlphaFoldDB" id="A0A418Y8V9"/>
<keyword evidence="6" id="KW-1185">Reference proteome</keyword>
<dbReference type="Proteomes" id="UP000284006">
    <property type="component" value="Unassembled WGS sequence"/>
</dbReference>
<evidence type="ECO:0000256" key="2">
    <source>
        <dbReference type="ARBA" id="ARBA00019992"/>
    </source>
</evidence>
<proteinExistence type="inferred from homology"/>
<dbReference type="PANTHER" id="PTHR16263:SF4">
    <property type="entry name" value="TETRATRICOPEPTIDE REPEAT PROTEIN 38"/>
    <property type="match status" value="1"/>
</dbReference>
<name>A0A418Y8V9_9BURK</name>
<dbReference type="InterPro" id="IPR033891">
    <property type="entry name" value="TTC38"/>
</dbReference>
<reference evidence="5 6" key="1">
    <citation type="submission" date="2018-09" db="EMBL/GenBank/DDBJ databases">
        <authorList>
            <person name="Zhu H."/>
        </authorList>
    </citation>
    <scope>NUCLEOTIDE SEQUENCE [LARGE SCALE GENOMIC DNA]</scope>
    <source>
        <strain evidence="5 6">K1S02-61</strain>
    </source>
</reference>
<dbReference type="EMBL" id="QYUP01000002">
    <property type="protein sequence ID" value="RJG28000.1"/>
    <property type="molecule type" value="Genomic_DNA"/>
</dbReference>
<sequence length="425" mass="47350">MLLTSPTGATRSGICATVGLPLARSVLALHDLADLDCVEGSRQARHADLFLNFDMLTSCNLRDFARVSLYLKANGGALCEAEPLRLIVQALGHWASFDYPAARRDFVAHIARYDCDVLAIFMLHMLDFCTGRTVELLDVLNRADERALAEGSQYPYYLAIKSFVLCERGDYDSALEHGLASFGLERDNIYAVHAITHAYHEMKDDASIIAFLREHEHDWIDNPGMRMHVYWHKAIAELGQGQPGSARASFDYFASMRACSHAEQDLDIVGFLWRHKMAYPNDHRYDALWRQLADRWTGCIGASISYFHDLHAALCFCAANKPFLIKKMIYRSDGVGVPYDAHQVGVAILTAVYHYSAGNYAETVSILESTLAQWPKIGGSGAQRELLSLTLRDALLRCRTASPKVHQPAPALSHHAIMAVTGLTY</sequence>
<dbReference type="Gene3D" id="1.25.40.10">
    <property type="entry name" value="Tetratricopeptide repeat domain"/>
    <property type="match status" value="1"/>
</dbReference>
<keyword evidence="4" id="KW-0802">TPR repeat</keyword>
<gene>
    <name evidence="5" type="ORF">D3872_00100</name>
</gene>
<accession>A0A418Y8V9</accession>
<organism evidence="5 6">
    <name type="scientific">Massilia cavernae</name>
    <dbReference type="NCBI Taxonomy" id="2320864"/>
    <lineage>
        <taxon>Bacteria</taxon>
        <taxon>Pseudomonadati</taxon>
        <taxon>Pseudomonadota</taxon>
        <taxon>Betaproteobacteria</taxon>
        <taxon>Burkholderiales</taxon>
        <taxon>Oxalobacteraceae</taxon>
        <taxon>Telluria group</taxon>
        <taxon>Massilia</taxon>
    </lineage>
</organism>
<keyword evidence="3" id="KW-0677">Repeat</keyword>
<evidence type="ECO:0000313" key="5">
    <source>
        <dbReference type="EMBL" id="RJG28000.1"/>
    </source>
</evidence>
<dbReference type="OrthoDB" id="9815900at2"/>